<sequence length="642" mass="71395">MYKRVRRILSQLLEMATDTDFHHNSHCHSLSLPSSQSQNPQAVVSVSEILLRDSGSISFGRFTADSLAWEKWSAFSHDRCKEELEKFKVLGFVAQKKAYFEEYYKRIRAMKASQLQEENTTGLVTLLETSTNDSQSNEDRKYSYARQVQILDDDVGANSDSSMESIVLKQTAATRELLSKNKENDSIPDETNESLCASGAEQPIKHTTNLHAPTTKNSEIVQLESLVANSVKVKANKPKTQANVACSQNRANLGSINTNKEIKLTEKKKTPPHDKLIGKCSTSKAAFRNNSILVSSRKQLTQVSSRSTSLHASLVSNRLESSSSTGGKTGKIKANSPLADKLLRSLPGHRQSAQCSLDTLDTVSGDLEHKGSDMINLGSRNTKLTEKKILSPRDKFIANAESRNVVGKCSISKAAMGNNILVSSRKHILVSSRSTTSLRASLVRNRLESSFSTGGKTSKTKANSTLADTVRRSLPAHRQSSQVDNLLCNLDTVTVSGDLKHRGSDNRPRNLHNMNKSQQSSRVESSQRSYDKERKQYLNASCSLGEDKSKSTTERSSKFAPTMPSSSRNTLTSVQKRIAPCYHADARCCRAGGDKLQLFLKCMQRKLIRTRPRKTTNVCHEWKAFQEFEMQMRAMNIKPIIR</sequence>
<feature type="region of interest" description="Disordered" evidence="1">
    <location>
        <begin position="497"/>
        <end position="571"/>
    </location>
</feature>
<keyword evidence="3" id="KW-1185">Reference proteome</keyword>
<feature type="compositionally biased region" description="Low complexity" evidence="1">
    <location>
        <begin position="517"/>
        <end position="528"/>
    </location>
</feature>
<evidence type="ECO:0008006" key="4">
    <source>
        <dbReference type="Google" id="ProtNLM"/>
    </source>
</evidence>
<feature type="compositionally biased region" description="Low complexity" evidence="1">
    <location>
        <begin position="446"/>
        <end position="461"/>
    </location>
</feature>
<dbReference type="AlphaFoldDB" id="A0A7J6ET93"/>
<evidence type="ECO:0000256" key="1">
    <source>
        <dbReference type="SAM" id="MobiDB-lite"/>
    </source>
</evidence>
<reference evidence="2 3" key="1">
    <citation type="journal article" date="2020" name="bioRxiv">
        <title>Sequence and annotation of 42 cannabis genomes reveals extensive copy number variation in cannabinoid synthesis and pathogen resistance genes.</title>
        <authorList>
            <person name="Mckernan K.J."/>
            <person name="Helbert Y."/>
            <person name="Kane L.T."/>
            <person name="Ebling H."/>
            <person name="Zhang L."/>
            <person name="Liu B."/>
            <person name="Eaton Z."/>
            <person name="Mclaughlin S."/>
            <person name="Kingan S."/>
            <person name="Baybayan P."/>
            <person name="Concepcion G."/>
            <person name="Jordan M."/>
            <person name="Riva A."/>
            <person name="Barbazuk W."/>
            <person name="Harkins T."/>
        </authorList>
    </citation>
    <scope>NUCLEOTIDE SEQUENCE [LARGE SCALE GENOMIC DNA]</scope>
    <source>
        <strain evidence="3">cv. Jamaican Lion 4</strain>
        <tissue evidence="2">Leaf</tissue>
    </source>
</reference>
<feature type="compositionally biased region" description="Basic and acidic residues" evidence="1">
    <location>
        <begin position="545"/>
        <end position="557"/>
    </location>
</feature>
<proteinExistence type="predicted"/>
<evidence type="ECO:0000313" key="3">
    <source>
        <dbReference type="Proteomes" id="UP000583929"/>
    </source>
</evidence>
<dbReference type="InterPro" id="IPR044216">
    <property type="entry name" value="WDL7"/>
</dbReference>
<dbReference type="PANTHER" id="PTHR47067:SF4">
    <property type="entry name" value="PROTEIN WVD2-LIKE 7 ISOFORM X1"/>
    <property type="match status" value="1"/>
</dbReference>
<gene>
    <name evidence="2" type="ORF">G4B88_028200</name>
</gene>
<comment type="caution">
    <text evidence="2">The sequence shown here is derived from an EMBL/GenBank/DDBJ whole genome shotgun (WGS) entry which is preliminary data.</text>
</comment>
<dbReference type="EMBL" id="JAATIQ010000327">
    <property type="protein sequence ID" value="KAF4361653.1"/>
    <property type="molecule type" value="Genomic_DNA"/>
</dbReference>
<organism evidence="2 3">
    <name type="scientific">Cannabis sativa</name>
    <name type="common">Hemp</name>
    <name type="synonym">Marijuana</name>
    <dbReference type="NCBI Taxonomy" id="3483"/>
    <lineage>
        <taxon>Eukaryota</taxon>
        <taxon>Viridiplantae</taxon>
        <taxon>Streptophyta</taxon>
        <taxon>Embryophyta</taxon>
        <taxon>Tracheophyta</taxon>
        <taxon>Spermatophyta</taxon>
        <taxon>Magnoliopsida</taxon>
        <taxon>eudicotyledons</taxon>
        <taxon>Gunneridae</taxon>
        <taxon>Pentapetalae</taxon>
        <taxon>rosids</taxon>
        <taxon>fabids</taxon>
        <taxon>Rosales</taxon>
        <taxon>Cannabaceae</taxon>
        <taxon>Cannabis</taxon>
    </lineage>
</organism>
<dbReference type="PANTHER" id="PTHR47067">
    <property type="entry name" value="TPX2 (TARGETING PROTEIN FOR XKLP2) PROTEIN FAMILY-RELATED"/>
    <property type="match status" value="1"/>
</dbReference>
<name>A0A7J6ET93_CANSA</name>
<accession>A0A7J6ET93</accession>
<evidence type="ECO:0000313" key="2">
    <source>
        <dbReference type="EMBL" id="KAF4361653.1"/>
    </source>
</evidence>
<feature type="compositionally biased region" description="Basic and acidic residues" evidence="1">
    <location>
        <begin position="498"/>
        <end position="508"/>
    </location>
</feature>
<feature type="region of interest" description="Disordered" evidence="1">
    <location>
        <begin position="446"/>
        <end position="467"/>
    </location>
</feature>
<dbReference type="Proteomes" id="UP000583929">
    <property type="component" value="Unassembled WGS sequence"/>
</dbReference>
<protein>
    <recommendedName>
        <fullName evidence="4">TPX2 C-terminal domain-containing protein</fullName>
    </recommendedName>
</protein>